<keyword evidence="2" id="KW-1185">Reference proteome</keyword>
<evidence type="ECO:0000313" key="1">
    <source>
        <dbReference type="EMBL" id="BCZ84354.1"/>
    </source>
</evidence>
<proteinExistence type="predicted"/>
<name>A0ABM7TZ40_9BURK</name>
<evidence type="ECO:0008006" key="3">
    <source>
        <dbReference type="Google" id="ProtNLM"/>
    </source>
</evidence>
<sequence>MRSLPDGQSLLALWERGQREHPVDRALSILEAFTSETRDALARLTIARRDELLIASRVAAFGARLDGIAQCDACASKLDVSVDLSARMCGAGQDGGTVVVAGREIVFRVPDSHDLAAIARCTEPRAAARSLVGRCIAHDPNTPQAPPDEQVAEAIGIAIERLCDGSSVELAISCPECGKAFQLPVDIGEFLWDELSARARSLIDDVDTLASVYGWSEVAILALPEQRRRRYLELIR</sequence>
<gene>
    <name evidence="1" type="ORF">PTKU64_80290</name>
</gene>
<protein>
    <recommendedName>
        <fullName evidence="3">Phage baseplate protein</fullName>
    </recommendedName>
</protein>
<evidence type="ECO:0000313" key="2">
    <source>
        <dbReference type="Proteomes" id="UP001319874"/>
    </source>
</evidence>
<dbReference type="EMBL" id="AP024957">
    <property type="protein sequence ID" value="BCZ84354.1"/>
    <property type="molecule type" value="Genomic_DNA"/>
</dbReference>
<accession>A0ABM7TZ40</accession>
<dbReference type="Proteomes" id="UP001319874">
    <property type="component" value="Chromosome 3"/>
</dbReference>
<reference evidence="1 2" key="1">
    <citation type="journal article" date="2022" name="Front. Microbiol.">
        <title>Identification and characterization of a novel class of self-sufficient cytochrome P450 hydroxylase involved in cyclohexanecarboxylate degradation in Paraburkholderia terrae strain KU-64.</title>
        <authorList>
            <person name="Yamamoto T."/>
            <person name="Hasegawa Y."/>
            <person name="Iwaki H."/>
        </authorList>
    </citation>
    <scope>NUCLEOTIDE SEQUENCE [LARGE SCALE GENOMIC DNA]</scope>
    <source>
        <strain evidence="1 2">KU-64</strain>
    </source>
</reference>
<dbReference type="RefSeq" id="WP_229516115.1">
    <property type="nucleotide sequence ID" value="NZ_AP024957.1"/>
</dbReference>
<organism evidence="1 2">
    <name type="scientific">Paraburkholderia terrae</name>
    <dbReference type="NCBI Taxonomy" id="311230"/>
    <lineage>
        <taxon>Bacteria</taxon>
        <taxon>Pseudomonadati</taxon>
        <taxon>Pseudomonadota</taxon>
        <taxon>Betaproteobacteria</taxon>
        <taxon>Burkholderiales</taxon>
        <taxon>Burkholderiaceae</taxon>
        <taxon>Paraburkholderia</taxon>
    </lineage>
</organism>